<evidence type="ECO:0000256" key="1">
    <source>
        <dbReference type="SAM" id="Phobius"/>
    </source>
</evidence>
<keyword evidence="1" id="KW-1133">Transmembrane helix</keyword>
<reference evidence="2 3" key="1">
    <citation type="journal article" date="2016" name="Nat. Commun.">
        <title>Thousands of microbial genomes shed light on interconnected biogeochemical processes in an aquifer system.</title>
        <authorList>
            <person name="Anantharaman K."/>
            <person name="Brown C.T."/>
            <person name="Hug L.A."/>
            <person name="Sharon I."/>
            <person name="Castelle C.J."/>
            <person name="Probst A.J."/>
            <person name="Thomas B.C."/>
            <person name="Singh A."/>
            <person name="Wilkins M.J."/>
            <person name="Karaoz U."/>
            <person name="Brodie E.L."/>
            <person name="Williams K.H."/>
            <person name="Hubbard S.S."/>
            <person name="Banfield J.F."/>
        </authorList>
    </citation>
    <scope>NUCLEOTIDE SEQUENCE [LARGE SCALE GENOMIC DNA]</scope>
</reference>
<gene>
    <name evidence="2" type="ORF">A3I92_00990</name>
</gene>
<feature type="transmembrane region" description="Helical" evidence="1">
    <location>
        <begin position="59"/>
        <end position="77"/>
    </location>
</feature>
<sequence length="170" mass="20024">MNHMKEILDLRKGPGTISPKEISGEISPEQQAIRKPAAVVIAVIFISIGLAYIFFQKNIITAVFFFLIALVVLIFTFKEKRVIFWEITRHGVAIDRSFFPYQELRSFWIEYRPESIKEISLKSRKWYQGYLKIPLREDNPLKIREILLEYLPEERHEDTLVEVISRKLGI</sequence>
<organism evidence="2 3">
    <name type="scientific">Candidatus Yanofskybacteria bacterium RIFCSPLOWO2_02_FULL_43_10b</name>
    <dbReference type="NCBI Taxonomy" id="1802704"/>
    <lineage>
        <taxon>Bacteria</taxon>
        <taxon>Candidatus Yanofskyibacteriota</taxon>
    </lineage>
</organism>
<keyword evidence="1" id="KW-0812">Transmembrane</keyword>
<evidence type="ECO:0000313" key="3">
    <source>
        <dbReference type="Proteomes" id="UP000177676"/>
    </source>
</evidence>
<feature type="transmembrane region" description="Helical" evidence="1">
    <location>
        <begin position="36"/>
        <end position="53"/>
    </location>
</feature>
<evidence type="ECO:0000313" key="2">
    <source>
        <dbReference type="EMBL" id="OGN32612.1"/>
    </source>
</evidence>
<name>A0A1F8H4T2_9BACT</name>
<keyword evidence="1" id="KW-0472">Membrane</keyword>
<dbReference type="Proteomes" id="UP000177676">
    <property type="component" value="Unassembled WGS sequence"/>
</dbReference>
<dbReference type="EMBL" id="MGKS01000009">
    <property type="protein sequence ID" value="OGN32612.1"/>
    <property type="molecule type" value="Genomic_DNA"/>
</dbReference>
<dbReference type="AlphaFoldDB" id="A0A1F8H4T2"/>
<proteinExistence type="predicted"/>
<protein>
    <recommendedName>
        <fullName evidence="4">DUF5673 domain-containing protein</fullName>
    </recommendedName>
</protein>
<accession>A0A1F8H4T2</accession>
<comment type="caution">
    <text evidence="2">The sequence shown here is derived from an EMBL/GenBank/DDBJ whole genome shotgun (WGS) entry which is preliminary data.</text>
</comment>
<evidence type="ECO:0008006" key="4">
    <source>
        <dbReference type="Google" id="ProtNLM"/>
    </source>
</evidence>